<dbReference type="InterPro" id="IPR025117">
    <property type="entry name" value="DUF4037"/>
</dbReference>
<evidence type="ECO:0000259" key="1">
    <source>
        <dbReference type="Pfam" id="PF13228"/>
    </source>
</evidence>
<dbReference type="InterPro" id="IPR043519">
    <property type="entry name" value="NT_sf"/>
</dbReference>
<keyword evidence="3" id="KW-1185">Reference proteome</keyword>
<dbReference type="Proteomes" id="UP001623592">
    <property type="component" value="Unassembled WGS sequence"/>
</dbReference>
<proteinExistence type="predicted"/>
<name>A0ABW8TP06_9CLOT</name>
<dbReference type="Pfam" id="PF13228">
    <property type="entry name" value="DUF4037"/>
    <property type="match status" value="1"/>
</dbReference>
<sequence>MVKKINNLEMDNDIIKMLDEFTKIETVEGIMLAGSRSVKTNDKFSDYDIYIYVDEEIPVTKRKGIIDKYCSYMELNNHFWEIEDDGILKSNDVPVEIIYRKLAWINDSLSRTVVKCEADTGYTTCFWCNIMSSIILYDRAGKLNKLQDKYKVPYPIKLKENILKKNYPLLKQQMPAYYYQIEKALKRNDFISVNHRTAALFASYFDIIFAVNEMLHPGEKKLIKIIKDKGLNVPQDMELNVNNILRFSAEGDSKILKEIDLLINNLNVFLKKEGLWREWMK</sequence>
<protein>
    <submittedName>
        <fullName evidence="2">DUF4037 domain-containing protein</fullName>
    </submittedName>
</protein>
<feature type="domain" description="DUF4037" evidence="1">
    <location>
        <begin position="132"/>
        <end position="220"/>
    </location>
</feature>
<comment type="caution">
    <text evidence="2">The sequence shown here is derived from an EMBL/GenBank/DDBJ whole genome shotgun (WGS) entry which is preliminary data.</text>
</comment>
<reference evidence="2 3" key="1">
    <citation type="submission" date="2024-11" db="EMBL/GenBank/DDBJ databases">
        <authorList>
            <person name="Heng Y.C."/>
            <person name="Lim A.C.H."/>
            <person name="Lee J.K.Y."/>
            <person name="Kittelmann S."/>
        </authorList>
    </citation>
    <scope>NUCLEOTIDE SEQUENCE [LARGE SCALE GENOMIC DNA]</scope>
    <source>
        <strain evidence="2 3">WILCCON 0114</strain>
    </source>
</reference>
<dbReference type="RefSeq" id="WP_406789861.1">
    <property type="nucleotide sequence ID" value="NZ_JBJIAA010000028.1"/>
</dbReference>
<dbReference type="SUPFAM" id="SSF81301">
    <property type="entry name" value="Nucleotidyltransferase"/>
    <property type="match status" value="1"/>
</dbReference>
<evidence type="ECO:0000313" key="3">
    <source>
        <dbReference type="Proteomes" id="UP001623592"/>
    </source>
</evidence>
<organism evidence="2 3">
    <name type="scientific">Clostridium neuense</name>
    <dbReference type="NCBI Taxonomy" id="1728934"/>
    <lineage>
        <taxon>Bacteria</taxon>
        <taxon>Bacillati</taxon>
        <taxon>Bacillota</taxon>
        <taxon>Clostridia</taxon>
        <taxon>Eubacteriales</taxon>
        <taxon>Clostridiaceae</taxon>
        <taxon>Clostridium</taxon>
    </lineage>
</organism>
<dbReference type="Gene3D" id="3.30.460.10">
    <property type="entry name" value="Beta Polymerase, domain 2"/>
    <property type="match status" value="1"/>
</dbReference>
<accession>A0ABW8TP06</accession>
<evidence type="ECO:0000313" key="2">
    <source>
        <dbReference type="EMBL" id="MFL0253193.1"/>
    </source>
</evidence>
<dbReference type="EMBL" id="JBJIAA010000028">
    <property type="protein sequence ID" value="MFL0253193.1"/>
    <property type="molecule type" value="Genomic_DNA"/>
</dbReference>
<gene>
    <name evidence="2" type="ORF">ACJDT4_22565</name>
</gene>